<evidence type="ECO:0000256" key="1">
    <source>
        <dbReference type="ARBA" id="ARBA00004123"/>
    </source>
</evidence>
<keyword evidence="5" id="KW-0539">Nucleus</keyword>
<evidence type="ECO:0000313" key="6">
    <source>
        <dbReference type="EMBL" id="MED6127243.1"/>
    </source>
</evidence>
<keyword evidence="7" id="KW-1185">Reference proteome</keyword>
<comment type="subcellular location">
    <subcellularLocation>
        <location evidence="1">Nucleus</location>
    </subcellularLocation>
</comment>
<protein>
    <recommendedName>
        <fullName evidence="8">TF-B3 domain-containing protein</fullName>
    </recommendedName>
</protein>
<dbReference type="EMBL" id="JASCZI010031674">
    <property type="protein sequence ID" value="MED6127243.1"/>
    <property type="molecule type" value="Genomic_DNA"/>
</dbReference>
<sequence length="77" mass="9139">YLPINFARLILKAGIGSIWTVIGPTNQHKKRFKFKFIRNSSQRNAYLFGGEWRKFCIAYKESLNRKCQLKILSMKDR</sequence>
<reference evidence="6 7" key="1">
    <citation type="journal article" date="2023" name="Plants (Basel)">
        <title>Bridging the Gap: Combining Genomics and Transcriptomics Approaches to Understand Stylosanthes scabra, an Orphan Legume from the Brazilian Caatinga.</title>
        <authorList>
            <person name="Ferreira-Neto J.R.C."/>
            <person name="da Silva M.D."/>
            <person name="Binneck E."/>
            <person name="de Melo N.F."/>
            <person name="da Silva R.H."/>
            <person name="de Melo A.L.T.M."/>
            <person name="Pandolfi V."/>
            <person name="Bustamante F.O."/>
            <person name="Brasileiro-Vidal A.C."/>
            <person name="Benko-Iseppon A.M."/>
        </authorList>
    </citation>
    <scope>NUCLEOTIDE SEQUENCE [LARGE SCALE GENOMIC DNA]</scope>
    <source>
        <tissue evidence="6">Leaves</tissue>
    </source>
</reference>
<keyword evidence="4" id="KW-0804">Transcription</keyword>
<feature type="non-terminal residue" evidence="6">
    <location>
        <position position="1"/>
    </location>
</feature>
<keyword evidence="2" id="KW-0805">Transcription regulation</keyword>
<proteinExistence type="predicted"/>
<name>A0ABU6RSY8_9FABA</name>
<evidence type="ECO:0000256" key="5">
    <source>
        <dbReference type="ARBA" id="ARBA00023242"/>
    </source>
</evidence>
<dbReference type="Proteomes" id="UP001341840">
    <property type="component" value="Unassembled WGS sequence"/>
</dbReference>
<gene>
    <name evidence="6" type="ORF">PIB30_086188</name>
</gene>
<organism evidence="6 7">
    <name type="scientific">Stylosanthes scabra</name>
    <dbReference type="NCBI Taxonomy" id="79078"/>
    <lineage>
        <taxon>Eukaryota</taxon>
        <taxon>Viridiplantae</taxon>
        <taxon>Streptophyta</taxon>
        <taxon>Embryophyta</taxon>
        <taxon>Tracheophyta</taxon>
        <taxon>Spermatophyta</taxon>
        <taxon>Magnoliopsida</taxon>
        <taxon>eudicotyledons</taxon>
        <taxon>Gunneridae</taxon>
        <taxon>Pentapetalae</taxon>
        <taxon>rosids</taxon>
        <taxon>fabids</taxon>
        <taxon>Fabales</taxon>
        <taxon>Fabaceae</taxon>
        <taxon>Papilionoideae</taxon>
        <taxon>50 kb inversion clade</taxon>
        <taxon>dalbergioids sensu lato</taxon>
        <taxon>Dalbergieae</taxon>
        <taxon>Pterocarpus clade</taxon>
        <taxon>Stylosanthes</taxon>
    </lineage>
</organism>
<dbReference type="InterPro" id="IPR015300">
    <property type="entry name" value="DNA-bd_pseudobarrel_sf"/>
</dbReference>
<evidence type="ECO:0000256" key="4">
    <source>
        <dbReference type="ARBA" id="ARBA00023163"/>
    </source>
</evidence>
<evidence type="ECO:0000313" key="7">
    <source>
        <dbReference type="Proteomes" id="UP001341840"/>
    </source>
</evidence>
<dbReference type="SUPFAM" id="SSF101936">
    <property type="entry name" value="DNA-binding pseudobarrel domain"/>
    <property type="match status" value="1"/>
</dbReference>
<accession>A0ABU6RSY8</accession>
<evidence type="ECO:0000256" key="3">
    <source>
        <dbReference type="ARBA" id="ARBA00023125"/>
    </source>
</evidence>
<evidence type="ECO:0000256" key="2">
    <source>
        <dbReference type="ARBA" id="ARBA00023015"/>
    </source>
</evidence>
<comment type="caution">
    <text evidence="6">The sequence shown here is derived from an EMBL/GenBank/DDBJ whole genome shotgun (WGS) entry which is preliminary data.</text>
</comment>
<keyword evidence="3" id="KW-0238">DNA-binding</keyword>
<evidence type="ECO:0008006" key="8">
    <source>
        <dbReference type="Google" id="ProtNLM"/>
    </source>
</evidence>